<dbReference type="GO" id="GO:0008982">
    <property type="term" value="F:protein-N(PI)-phosphohistidine-sugar phosphotransferase activity"/>
    <property type="evidence" value="ECO:0007669"/>
    <property type="project" value="InterPro"/>
</dbReference>
<reference evidence="8 9" key="1">
    <citation type="submission" date="2018-08" db="EMBL/GenBank/DDBJ databases">
        <title>A genome reference for cultivated species of the human gut microbiota.</title>
        <authorList>
            <person name="Zou Y."/>
            <person name="Xue W."/>
            <person name="Luo G."/>
        </authorList>
    </citation>
    <scope>NUCLEOTIDE SEQUENCE [LARGE SCALE GENOMIC DNA]</scope>
    <source>
        <strain evidence="8 9">AF24-29</strain>
    </source>
</reference>
<keyword evidence="3" id="KW-0010">Activator</keyword>
<evidence type="ECO:0000256" key="2">
    <source>
        <dbReference type="ARBA" id="ARBA00023015"/>
    </source>
</evidence>
<keyword evidence="1" id="KW-0677">Repeat</keyword>
<feature type="domain" description="PTS EIIB type-2" evidence="6">
    <location>
        <begin position="412"/>
        <end position="501"/>
    </location>
</feature>
<dbReference type="InterPro" id="IPR036634">
    <property type="entry name" value="PRD_sf"/>
</dbReference>
<gene>
    <name evidence="8" type="ORF">DWY25_03815</name>
</gene>
<dbReference type="InterPro" id="IPR050661">
    <property type="entry name" value="BglG_antiterminators"/>
</dbReference>
<dbReference type="SUPFAM" id="SSF55804">
    <property type="entry name" value="Phoshotransferase/anion transport protein"/>
    <property type="match status" value="1"/>
</dbReference>
<dbReference type="PROSITE" id="PS00372">
    <property type="entry name" value="PTS_EIIA_TYPE_2_HIS"/>
    <property type="match status" value="1"/>
</dbReference>
<dbReference type="Pfam" id="PF08279">
    <property type="entry name" value="HTH_11"/>
    <property type="match status" value="1"/>
</dbReference>
<dbReference type="PROSITE" id="PS51099">
    <property type="entry name" value="PTS_EIIB_TYPE_2"/>
    <property type="match status" value="1"/>
</dbReference>
<dbReference type="Pfam" id="PF00874">
    <property type="entry name" value="PRD"/>
    <property type="match status" value="2"/>
</dbReference>
<dbReference type="Pfam" id="PF00359">
    <property type="entry name" value="PTS_EIIA_2"/>
    <property type="match status" value="1"/>
</dbReference>
<sequence length="654" mass="76291">MGRDDMSRKNELILNQLSSALMKNDDFLSALSLSKMLNVSETVIRKKVDEMNEMLVQAHLGSIEKKPRKGIRLIYDPQNAQKIAELFSNYEYIDITAGEELLYVYLRVLLSSNVERITVTRLSEMVYQSVPVCSRHLETCAQWLSLFNIQLSIKRNYGISLQGSEENKRLAIKHLVINDPIHSVEQSIQQFAKGINLELLKSCIADIEKEWNFTFAEESYKSILLYAALAITRSDFSVLHLSESEEEIVVKYNEYNLAQSIFRIINKKFYVNIPESEVKYFAIQLLCSKMIHTQEIPAKEELTSYDKKLKQFVHKIISVISDIMNVDLMDDNELYYGLLNHIRPAIFRMKFEKHSTKELTNFIQQEYKQTYRVSWALSALFEEYYDIKITSTELSYITLYIQTSLERRMRPLKIALVTELGMGLNQMFCNKIRMSIPKIDEIAIFSYHEVKIDVVGKYDLIVTTSKLDFDQEKVVQIKSLLSNTGVEELKQKIEIIRTQQLMDQRKFDPRCHNLFDPKLILIHPMVSDKEELLQRMNQVLNAGGYVTEHYIKTVLDREKTVSTYIGNGVAIPHGFQTYVNESKVVIAVLKEPLAWNSTDEVRLVFMLALRINNAYESKRTQAFYQGFLKLIDTDYDVEKLMEMDQNELYRYLMR</sequence>
<dbReference type="InterPro" id="IPR011608">
    <property type="entry name" value="PRD"/>
</dbReference>
<dbReference type="Proteomes" id="UP000284178">
    <property type="component" value="Unassembled WGS sequence"/>
</dbReference>
<feature type="domain" description="PTS EIIA type-2" evidence="5">
    <location>
        <begin position="513"/>
        <end position="654"/>
    </location>
</feature>
<dbReference type="Gene3D" id="1.10.10.10">
    <property type="entry name" value="Winged helix-like DNA-binding domain superfamily/Winged helix DNA-binding domain"/>
    <property type="match status" value="1"/>
</dbReference>
<evidence type="ECO:0000256" key="1">
    <source>
        <dbReference type="ARBA" id="ARBA00022737"/>
    </source>
</evidence>
<dbReference type="InterPro" id="IPR002178">
    <property type="entry name" value="PTS_EIIA_type-2_dom"/>
</dbReference>
<comment type="caution">
    <text evidence="8">The sequence shown here is derived from an EMBL/GenBank/DDBJ whole genome shotgun (WGS) entry which is preliminary data.</text>
</comment>
<protein>
    <submittedName>
        <fullName evidence="8">PRD domain-containing protein</fullName>
    </submittedName>
</protein>
<dbReference type="InterPro" id="IPR036388">
    <property type="entry name" value="WH-like_DNA-bd_sf"/>
</dbReference>
<dbReference type="InterPro" id="IPR016152">
    <property type="entry name" value="PTrfase/Anion_transptr"/>
</dbReference>
<name>A0A412G500_9FIRM</name>
<evidence type="ECO:0000313" key="8">
    <source>
        <dbReference type="EMBL" id="RGR75873.1"/>
    </source>
</evidence>
<accession>A0A412G500</accession>
<evidence type="ECO:0000259" key="6">
    <source>
        <dbReference type="PROSITE" id="PS51099"/>
    </source>
</evidence>
<dbReference type="CDD" id="cd00211">
    <property type="entry name" value="PTS_IIA_fru"/>
    <property type="match status" value="1"/>
</dbReference>
<evidence type="ECO:0000313" key="9">
    <source>
        <dbReference type="Proteomes" id="UP000284178"/>
    </source>
</evidence>
<feature type="domain" description="PRD" evidence="7">
    <location>
        <begin position="191"/>
        <end position="295"/>
    </location>
</feature>
<dbReference type="InterPro" id="IPR013011">
    <property type="entry name" value="PTS_EIIB_2"/>
</dbReference>
<dbReference type="Gene3D" id="3.40.50.2300">
    <property type="match status" value="1"/>
</dbReference>
<evidence type="ECO:0000259" key="5">
    <source>
        <dbReference type="PROSITE" id="PS51094"/>
    </source>
</evidence>
<dbReference type="PANTHER" id="PTHR30185:SF18">
    <property type="entry name" value="TRANSCRIPTIONAL REGULATOR MTLR"/>
    <property type="match status" value="1"/>
</dbReference>
<dbReference type="PANTHER" id="PTHR30185">
    <property type="entry name" value="CRYPTIC BETA-GLUCOSIDE BGL OPERON ANTITERMINATOR"/>
    <property type="match status" value="1"/>
</dbReference>
<dbReference type="Gene3D" id="3.40.930.10">
    <property type="entry name" value="Mannitol-specific EII, Chain A"/>
    <property type="match status" value="1"/>
</dbReference>
<keyword evidence="4" id="KW-0804">Transcription</keyword>
<dbReference type="InterPro" id="IPR013196">
    <property type="entry name" value="HTH_11"/>
</dbReference>
<dbReference type="Pfam" id="PF05043">
    <property type="entry name" value="Mga"/>
    <property type="match status" value="1"/>
</dbReference>
<proteinExistence type="predicted"/>
<feature type="domain" description="PRD" evidence="7">
    <location>
        <begin position="304"/>
        <end position="411"/>
    </location>
</feature>
<dbReference type="AlphaFoldDB" id="A0A412G500"/>
<dbReference type="SUPFAM" id="SSF63520">
    <property type="entry name" value="PTS-regulatory domain, PRD"/>
    <property type="match status" value="2"/>
</dbReference>
<dbReference type="EMBL" id="QRUP01000003">
    <property type="protein sequence ID" value="RGR75873.1"/>
    <property type="molecule type" value="Genomic_DNA"/>
</dbReference>
<keyword evidence="2" id="KW-0805">Transcription regulation</keyword>
<dbReference type="CDD" id="cd05568">
    <property type="entry name" value="PTS_IIB_bgl_like"/>
    <property type="match status" value="1"/>
</dbReference>
<dbReference type="InterPro" id="IPR007737">
    <property type="entry name" value="Mga_HTH"/>
</dbReference>
<dbReference type="Gene3D" id="1.10.1790.10">
    <property type="entry name" value="PRD domain"/>
    <property type="match status" value="2"/>
</dbReference>
<evidence type="ECO:0000256" key="3">
    <source>
        <dbReference type="ARBA" id="ARBA00023159"/>
    </source>
</evidence>
<dbReference type="GO" id="GO:0009401">
    <property type="term" value="P:phosphoenolpyruvate-dependent sugar phosphotransferase system"/>
    <property type="evidence" value="ECO:0007669"/>
    <property type="project" value="InterPro"/>
</dbReference>
<keyword evidence="9" id="KW-1185">Reference proteome</keyword>
<evidence type="ECO:0000256" key="4">
    <source>
        <dbReference type="ARBA" id="ARBA00023163"/>
    </source>
</evidence>
<dbReference type="GO" id="GO:0006355">
    <property type="term" value="P:regulation of DNA-templated transcription"/>
    <property type="evidence" value="ECO:0007669"/>
    <property type="project" value="InterPro"/>
</dbReference>
<dbReference type="PROSITE" id="PS51094">
    <property type="entry name" value="PTS_EIIA_TYPE_2"/>
    <property type="match status" value="1"/>
</dbReference>
<evidence type="ECO:0000259" key="7">
    <source>
        <dbReference type="PROSITE" id="PS51372"/>
    </source>
</evidence>
<organism evidence="8 9">
    <name type="scientific">Holdemania filiformis</name>
    <dbReference type="NCBI Taxonomy" id="61171"/>
    <lineage>
        <taxon>Bacteria</taxon>
        <taxon>Bacillati</taxon>
        <taxon>Bacillota</taxon>
        <taxon>Erysipelotrichia</taxon>
        <taxon>Erysipelotrichales</taxon>
        <taxon>Erysipelotrichaceae</taxon>
        <taxon>Holdemania</taxon>
    </lineage>
</organism>
<dbReference type="PROSITE" id="PS51372">
    <property type="entry name" value="PRD_2"/>
    <property type="match status" value="2"/>
</dbReference>